<feature type="domain" description="HTH lysR-type" evidence="6">
    <location>
        <begin position="20"/>
        <end position="77"/>
    </location>
</feature>
<comment type="similarity">
    <text evidence="1">Belongs to the LysR transcriptional regulatory family.</text>
</comment>
<protein>
    <submittedName>
        <fullName evidence="7">DNA-binding transcriptional regulator, LysR family</fullName>
    </submittedName>
</protein>
<keyword evidence="3 7" id="KW-0238">DNA-binding</keyword>
<dbReference type="PANTHER" id="PTHR30427:SF1">
    <property type="entry name" value="TRANSCRIPTIONAL ACTIVATOR PROTEIN LYSR"/>
    <property type="match status" value="1"/>
</dbReference>
<evidence type="ECO:0000256" key="4">
    <source>
        <dbReference type="ARBA" id="ARBA00023159"/>
    </source>
</evidence>
<dbReference type="Pfam" id="PF03466">
    <property type="entry name" value="LysR_substrate"/>
    <property type="match status" value="1"/>
</dbReference>
<dbReference type="PRINTS" id="PR00039">
    <property type="entry name" value="HTHLYSR"/>
</dbReference>
<evidence type="ECO:0000259" key="6">
    <source>
        <dbReference type="PROSITE" id="PS50931"/>
    </source>
</evidence>
<dbReference type="InterPro" id="IPR005119">
    <property type="entry name" value="LysR_subst-bd"/>
</dbReference>
<gene>
    <name evidence="7" type="ORF">GA0061101_110103</name>
</gene>
<evidence type="ECO:0000313" key="8">
    <source>
        <dbReference type="Proteomes" id="UP000199205"/>
    </source>
</evidence>
<dbReference type="EMBL" id="FMAF01000010">
    <property type="protein sequence ID" value="SCB37946.1"/>
    <property type="molecule type" value="Genomic_DNA"/>
</dbReference>
<evidence type="ECO:0000256" key="1">
    <source>
        <dbReference type="ARBA" id="ARBA00009437"/>
    </source>
</evidence>
<dbReference type="SUPFAM" id="SSF53850">
    <property type="entry name" value="Periplasmic binding protein-like II"/>
    <property type="match status" value="1"/>
</dbReference>
<dbReference type="InterPro" id="IPR037424">
    <property type="entry name" value="NocR_PBP2"/>
</dbReference>
<evidence type="ECO:0000256" key="2">
    <source>
        <dbReference type="ARBA" id="ARBA00023015"/>
    </source>
</evidence>
<dbReference type="Gene3D" id="3.40.190.290">
    <property type="match status" value="1"/>
</dbReference>
<dbReference type="Pfam" id="PF00126">
    <property type="entry name" value="HTH_1"/>
    <property type="match status" value="1"/>
</dbReference>
<proteinExistence type="inferred from homology"/>
<organism evidence="7 8">
    <name type="scientific">Rhizobium lusitanum</name>
    <dbReference type="NCBI Taxonomy" id="293958"/>
    <lineage>
        <taxon>Bacteria</taxon>
        <taxon>Pseudomonadati</taxon>
        <taxon>Pseudomonadota</taxon>
        <taxon>Alphaproteobacteria</taxon>
        <taxon>Hyphomicrobiales</taxon>
        <taxon>Rhizobiaceae</taxon>
        <taxon>Rhizobium/Agrobacterium group</taxon>
        <taxon>Rhizobium</taxon>
    </lineage>
</organism>
<dbReference type="InterPro" id="IPR036388">
    <property type="entry name" value="WH-like_DNA-bd_sf"/>
</dbReference>
<keyword evidence="4" id="KW-0010">Activator</keyword>
<dbReference type="GO" id="GO:0043565">
    <property type="term" value="F:sequence-specific DNA binding"/>
    <property type="evidence" value="ECO:0007669"/>
    <property type="project" value="TreeGrafter"/>
</dbReference>
<evidence type="ECO:0000256" key="5">
    <source>
        <dbReference type="ARBA" id="ARBA00023163"/>
    </source>
</evidence>
<dbReference type="CDD" id="cd08415">
    <property type="entry name" value="PBP2_LysR_opines_like"/>
    <property type="match status" value="1"/>
</dbReference>
<dbReference type="Gene3D" id="1.10.10.10">
    <property type="entry name" value="Winged helix-like DNA-binding domain superfamily/Winged helix DNA-binding domain"/>
    <property type="match status" value="1"/>
</dbReference>
<keyword evidence="5" id="KW-0804">Transcription</keyword>
<dbReference type="SUPFAM" id="SSF46785">
    <property type="entry name" value="Winged helix' DNA-binding domain"/>
    <property type="match status" value="1"/>
</dbReference>
<reference evidence="7 8" key="1">
    <citation type="submission" date="2016-08" db="EMBL/GenBank/DDBJ databases">
        <authorList>
            <person name="Seilhamer J.J."/>
        </authorList>
    </citation>
    <scope>NUCLEOTIDE SEQUENCE [LARGE SCALE GENOMIC DNA]</scope>
    <source>
        <strain evidence="7 8">P1-7</strain>
    </source>
</reference>
<dbReference type="AlphaFoldDB" id="A0A1C3WDL2"/>
<keyword evidence="2" id="KW-0805">Transcription regulation</keyword>
<accession>A0A1C3WDL2</accession>
<dbReference type="GO" id="GO:0010628">
    <property type="term" value="P:positive regulation of gene expression"/>
    <property type="evidence" value="ECO:0007669"/>
    <property type="project" value="TreeGrafter"/>
</dbReference>
<dbReference type="PROSITE" id="PS50931">
    <property type="entry name" value="HTH_LYSR"/>
    <property type="match status" value="1"/>
</dbReference>
<dbReference type="InterPro" id="IPR000847">
    <property type="entry name" value="LysR_HTH_N"/>
</dbReference>
<name>A0A1C3WDL2_9HYPH</name>
<dbReference type="GO" id="GO:0003700">
    <property type="term" value="F:DNA-binding transcription factor activity"/>
    <property type="evidence" value="ECO:0007669"/>
    <property type="project" value="InterPro"/>
</dbReference>
<dbReference type="PANTHER" id="PTHR30427">
    <property type="entry name" value="TRANSCRIPTIONAL ACTIVATOR PROTEIN LYSR"/>
    <property type="match status" value="1"/>
</dbReference>
<dbReference type="RefSeq" id="WP_280951433.1">
    <property type="nucleotide sequence ID" value="NZ_FMAF01000010.1"/>
</dbReference>
<evidence type="ECO:0000313" key="7">
    <source>
        <dbReference type="EMBL" id="SCB37946.1"/>
    </source>
</evidence>
<sequence>MNAPRLYLLGITSLDRASSLNHRQIEIFAAVMRAGTASKAADQLGITQPAASRALAEMERGLGFRLFDRIRQRLVPTPEAWRLYKSIEASYRGLDTIRAEAARIRDQGTGGLRVASLSLLGSTLVPRAIGRFRLKHPDISITFHVLLSRDVRDLVASGQFDVGLAADEIDLTGVTHQLFLSPQAMIAMPTGHPLAEKQTIRPTDLDGHAFIAYVPEDRARQRLDNIVADAGIKLNIAVETIYASTVCALVTEGVGIGLVSPYVVSTLDKSRVVLRPFEPAVEVKTLLILPPDKPKSLLVRDFITALMESR</sequence>
<dbReference type="Proteomes" id="UP000199205">
    <property type="component" value="Unassembled WGS sequence"/>
</dbReference>
<evidence type="ECO:0000256" key="3">
    <source>
        <dbReference type="ARBA" id="ARBA00023125"/>
    </source>
</evidence>
<dbReference type="InterPro" id="IPR036390">
    <property type="entry name" value="WH_DNA-bd_sf"/>
</dbReference>